<dbReference type="AlphaFoldDB" id="A0A5C7I3M7"/>
<organism evidence="2 3">
    <name type="scientific">Acer yangbiense</name>
    <dbReference type="NCBI Taxonomy" id="1000413"/>
    <lineage>
        <taxon>Eukaryota</taxon>
        <taxon>Viridiplantae</taxon>
        <taxon>Streptophyta</taxon>
        <taxon>Embryophyta</taxon>
        <taxon>Tracheophyta</taxon>
        <taxon>Spermatophyta</taxon>
        <taxon>Magnoliopsida</taxon>
        <taxon>eudicotyledons</taxon>
        <taxon>Gunneridae</taxon>
        <taxon>Pentapetalae</taxon>
        <taxon>rosids</taxon>
        <taxon>malvids</taxon>
        <taxon>Sapindales</taxon>
        <taxon>Sapindaceae</taxon>
        <taxon>Hippocastanoideae</taxon>
        <taxon>Acereae</taxon>
        <taxon>Acer</taxon>
    </lineage>
</organism>
<feature type="region of interest" description="Disordered" evidence="1">
    <location>
        <begin position="48"/>
        <end position="75"/>
    </location>
</feature>
<dbReference type="PANTHER" id="PTHR34061">
    <property type="entry name" value="PROTEIN, PUTATIVE-RELATED"/>
    <property type="match status" value="1"/>
</dbReference>
<gene>
    <name evidence="2" type="ORF">EZV62_010046</name>
</gene>
<reference evidence="3" key="1">
    <citation type="journal article" date="2019" name="Gigascience">
        <title>De novo genome assembly of the endangered Acer yangbiense, a plant species with extremely small populations endemic to Yunnan Province, China.</title>
        <authorList>
            <person name="Yang J."/>
            <person name="Wariss H.M."/>
            <person name="Tao L."/>
            <person name="Zhang R."/>
            <person name="Yun Q."/>
            <person name="Hollingsworth P."/>
            <person name="Dao Z."/>
            <person name="Luo G."/>
            <person name="Guo H."/>
            <person name="Ma Y."/>
            <person name="Sun W."/>
        </authorList>
    </citation>
    <scope>NUCLEOTIDE SEQUENCE [LARGE SCALE GENOMIC DNA]</scope>
    <source>
        <strain evidence="3">cv. Malutang</strain>
    </source>
</reference>
<accession>A0A5C7I3M7</accession>
<keyword evidence="3" id="KW-1185">Reference proteome</keyword>
<evidence type="ECO:0000256" key="1">
    <source>
        <dbReference type="SAM" id="MobiDB-lite"/>
    </source>
</evidence>
<dbReference type="Proteomes" id="UP000323000">
    <property type="component" value="Chromosome 4"/>
</dbReference>
<sequence length="127" mass="13988">MEKSCSFMSCDKLDRVANWVGTNVATAFFASLERCSCINLSTTDLEDDEEAKDRPLMLSGPTSHDAVQPSTASDGMFPSTELVEYLAARGCRQTMEIFVYYTTLHVNQDPFTHLYGLSSTSASTHNA</sequence>
<dbReference type="PANTHER" id="PTHR34061:SF11">
    <property type="entry name" value="PROTEIN, PUTATIVE-RELATED"/>
    <property type="match status" value="1"/>
</dbReference>
<comment type="caution">
    <text evidence="2">The sequence shown here is derived from an EMBL/GenBank/DDBJ whole genome shotgun (WGS) entry which is preliminary data.</text>
</comment>
<dbReference type="EMBL" id="VAHF01000004">
    <property type="protein sequence ID" value="TXG63052.1"/>
    <property type="molecule type" value="Genomic_DNA"/>
</dbReference>
<proteinExistence type="predicted"/>
<evidence type="ECO:0000313" key="3">
    <source>
        <dbReference type="Proteomes" id="UP000323000"/>
    </source>
</evidence>
<dbReference type="OrthoDB" id="1138139at2759"/>
<evidence type="ECO:0000313" key="2">
    <source>
        <dbReference type="EMBL" id="TXG63052.1"/>
    </source>
</evidence>
<protein>
    <submittedName>
        <fullName evidence="2">Uncharacterized protein</fullName>
    </submittedName>
</protein>
<name>A0A5C7I3M7_9ROSI</name>